<keyword evidence="6 8" id="KW-1133">Transmembrane helix</keyword>
<feature type="transmembrane region" description="Helical" evidence="8">
    <location>
        <begin position="124"/>
        <end position="146"/>
    </location>
</feature>
<evidence type="ECO:0000256" key="1">
    <source>
        <dbReference type="ARBA" id="ARBA00004651"/>
    </source>
</evidence>
<dbReference type="Pfam" id="PF00005">
    <property type="entry name" value="ABC_tran"/>
    <property type="match status" value="1"/>
</dbReference>
<dbReference type="Gene3D" id="3.40.50.300">
    <property type="entry name" value="P-loop containing nucleotide triphosphate hydrolases"/>
    <property type="match status" value="1"/>
</dbReference>
<feature type="transmembrane region" description="Helical" evidence="8">
    <location>
        <begin position="234"/>
        <end position="259"/>
    </location>
</feature>
<evidence type="ECO:0000256" key="2">
    <source>
        <dbReference type="ARBA" id="ARBA00022448"/>
    </source>
</evidence>
<dbReference type="InterPro" id="IPR011527">
    <property type="entry name" value="ABC1_TM_dom"/>
</dbReference>
<dbReference type="SMART" id="SM00382">
    <property type="entry name" value="AAA"/>
    <property type="match status" value="1"/>
</dbReference>
<dbReference type="PROSITE" id="PS00211">
    <property type="entry name" value="ABC_TRANSPORTER_1"/>
    <property type="match status" value="1"/>
</dbReference>
<dbReference type="RefSeq" id="WP_253578975.1">
    <property type="nucleotide sequence ID" value="NZ_JAMFTQ010000015.1"/>
</dbReference>
<dbReference type="NCBIfam" id="TIGR02868">
    <property type="entry name" value="CydC"/>
    <property type="match status" value="1"/>
</dbReference>
<dbReference type="InterPro" id="IPR003593">
    <property type="entry name" value="AAA+_ATPase"/>
</dbReference>
<dbReference type="InterPro" id="IPR003439">
    <property type="entry name" value="ABC_transporter-like_ATP-bd"/>
</dbReference>
<dbReference type="SUPFAM" id="SSF52540">
    <property type="entry name" value="P-loop containing nucleoside triphosphate hydrolases"/>
    <property type="match status" value="1"/>
</dbReference>
<feature type="transmembrane region" description="Helical" evidence="8">
    <location>
        <begin position="55"/>
        <end position="72"/>
    </location>
</feature>
<feature type="transmembrane region" description="Helical" evidence="8">
    <location>
        <begin position="152"/>
        <end position="173"/>
    </location>
</feature>
<keyword evidence="3 8" id="KW-0812">Transmembrane</keyword>
<dbReference type="SUPFAM" id="SSF90123">
    <property type="entry name" value="ABC transporter transmembrane region"/>
    <property type="match status" value="1"/>
</dbReference>
<comment type="caution">
    <text evidence="11">The sequence shown here is derived from an EMBL/GenBank/DDBJ whole genome shotgun (WGS) entry which is preliminary data.</text>
</comment>
<dbReference type="InterPro" id="IPR014223">
    <property type="entry name" value="ABC_CydC/D"/>
</dbReference>
<keyword evidence="4" id="KW-0547">Nucleotide-binding</keyword>
<keyword evidence="7 8" id="KW-0472">Membrane</keyword>
<dbReference type="InterPro" id="IPR027417">
    <property type="entry name" value="P-loop_NTPase"/>
</dbReference>
<evidence type="ECO:0000256" key="3">
    <source>
        <dbReference type="ARBA" id="ARBA00022692"/>
    </source>
</evidence>
<evidence type="ECO:0000313" key="12">
    <source>
        <dbReference type="Proteomes" id="UP001204000"/>
    </source>
</evidence>
<organism evidence="11 12">
    <name type="scientific">Corynebacterium stercoris</name>
    <dbReference type="NCBI Taxonomy" id="2943490"/>
    <lineage>
        <taxon>Bacteria</taxon>
        <taxon>Bacillati</taxon>
        <taxon>Actinomycetota</taxon>
        <taxon>Actinomycetes</taxon>
        <taxon>Mycobacteriales</taxon>
        <taxon>Corynebacteriaceae</taxon>
        <taxon>Corynebacterium</taxon>
    </lineage>
</organism>
<keyword evidence="5" id="KW-0067">ATP-binding</keyword>
<evidence type="ECO:0000256" key="5">
    <source>
        <dbReference type="ARBA" id="ARBA00022840"/>
    </source>
</evidence>
<dbReference type="InterPro" id="IPR017871">
    <property type="entry name" value="ABC_transporter-like_CS"/>
</dbReference>
<evidence type="ECO:0000256" key="8">
    <source>
        <dbReference type="SAM" id="Phobius"/>
    </source>
</evidence>
<dbReference type="InterPro" id="IPR036640">
    <property type="entry name" value="ABC1_TM_sf"/>
</dbReference>
<reference evidence="11" key="1">
    <citation type="submission" date="2022-05" db="EMBL/GenBank/DDBJ databases">
        <title>Corynebacterium sp. TA-R-1 sp. nov., isolated from human feces.</title>
        <authorList>
            <person name="Shamsuzzaman M."/>
            <person name="Dahal R.H."/>
        </authorList>
    </citation>
    <scope>NUCLEOTIDE SEQUENCE</scope>
    <source>
        <strain evidence="11">TA-R-1</strain>
    </source>
</reference>
<dbReference type="PANTHER" id="PTHR24223">
    <property type="entry name" value="ATP-BINDING CASSETTE SUB-FAMILY C"/>
    <property type="match status" value="1"/>
</dbReference>
<sequence length="507" mass="52845">MRDIAYVLRLAGVRRRDFLAPILAGSVTLLTALGLAVLSGWLITRAWEMPPVLELSVAVTAVRALGISRAVFRYLDRLVSHKLALRSLTELRAALYDAQSRAPAASRGDAQALLVADTERVTDVIVRAIVPAGVAAVVSAVALVGTVLLHPLAALAMACGFLVTGVAVPALAVRASRNSDVVAAENAFIAQLDSVLAERVEFAAAGLTEARAAEAARASTAASKAWVASKRPEALAAGLQAWATGLTAVAVLWVAATAYTGSPTWLGMLVMLPLAAFEAHGPLASAAIHVDAARRAASRLRAVAEQPAPPEPARAATRGVVAHDLATLHGDTVWNFRLADGERMVVRGPSGSGKTQLLATIAGLQPPRAGRVTQPAGARFFAEDAWIFATTVRENLLVANPTAPDAVLTEALSATGFEFPLDLLLADGASSLSAGQRRRLLLARALVSDADVLLLDEPTEHLSPDTAAAVLRMLTTEPLPGTKPDRTVIVVTHVDGPVGVETFPRPA</sequence>
<evidence type="ECO:0000259" key="9">
    <source>
        <dbReference type="PROSITE" id="PS50893"/>
    </source>
</evidence>
<feature type="domain" description="ABC transmembrane type-1" evidence="10">
    <location>
        <begin position="22"/>
        <end position="295"/>
    </location>
</feature>
<dbReference type="PROSITE" id="PS50929">
    <property type="entry name" value="ABC_TM1F"/>
    <property type="match status" value="1"/>
</dbReference>
<feature type="transmembrane region" description="Helical" evidence="8">
    <location>
        <begin position="265"/>
        <end position="290"/>
    </location>
</feature>
<dbReference type="InterPro" id="IPR050173">
    <property type="entry name" value="ABC_transporter_C-like"/>
</dbReference>
<evidence type="ECO:0000313" key="11">
    <source>
        <dbReference type="EMBL" id="MCP1388403.1"/>
    </source>
</evidence>
<keyword evidence="12" id="KW-1185">Reference proteome</keyword>
<gene>
    <name evidence="11" type="primary">cydC</name>
    <name evidence="11" type="ORF">M5J20_09450</name>
</gene>
<evidence type="ECO:0000256" key="6">
    <source>
        <dbReference type="ARBA" id="ARBA00022989"/>
    </source>
</evidence>
<evidence type="ECO:0000256" key="4">
    <source>
        <dbReference type="ARBA" id="ARBA00022741"/>
    </source>
</evidence>
<dbReference type="EMBL" id="JAMFTQ010000015">
    <property type="protein sequence ID" value="MCP1388403.1"/>
    <property type="molecule type" value="Genomic_DNA"/>
</dbReference>
<feature type="domain" description="ABC transporter" evidence="9">
    <location>
        <begin position="315"/>
        <end position="506"/>
    </location>
</feature>
<evidence type="ECO:0000256" key="7">
    <source>
        <dbReference type="ARBA" id="ARBA00023136"/>
    </source>
</evidence>
<name>A0ABT1G302_9CORY</name>
<dbReference type="Gene3D" id="1.20.1560.10">
    <property type="entry name" value="ABC transporter type 1, transmembrane domain"/>
    <property type="match status" value="1"/>
</dbReference>
<proteinExistence type="predicted"/>
<dbReference type="Proteomes" id="UP001204000">
    <property type="component" value="Unassembled WGS sequence"/>
</dbReference>
<keyword evidence="2" id="KW-0813">Transport</keyword>
<comment type="subcellular location">
    <subcellularLocation>
        <location evidence="1">Cell membrane</location>
        <topology evidence="1">Multi-pass membrane protein</topology>
    </subcellularLocation>
</comment>
<feature type="transmembrane region" description="Helical" evidence="8">
    <location>
        <begin position="18"/>
        <end position="43"/>
    </location>
</feature>
<accession>A0ABT1G302</accession>
<dbReference type="PROSITE" id="PS50893">
    <property type="entry name" value="ABC_TRANSPORTER_2"/>
    <property type="match status" value="1"/>
</dbReference>
<protein>
    <submittedName>
        <fullName evidence="11">Thiol reductant ABC exporter subunit CydC</fullName>
    </submittedName>
</protein>
<evidence type="ECO:0000259" key="10">
    <source>
        <dbReference type="PROSITE" id="PS50929"/>
    </source>
</evidence>